<dbReference type="AlphaFoldDB" id="A0A2J6RA34"/>
<keyword evidence="3" id="KW-1185">Reference proteome</keyword>
<dbReference type="Proteomes" id="UP000235786">
    <property type="component" value="Unassembled WGS sequence"/>
</dbReference>
<evidence type="ECO:0000256" key="1">
    <source>
        <dbReference type="SAM" id="MobiDB-lite"/>
    </source>
</evidence>
<organism evidence="2 3">
    <name type="scientific">Hyaloscypha variabilis (strain UAMH 11265 / GT02V1 / F)</name>
    <name type="common">Meliniomyces variabilis</name>
    <dbReference type="NCBI Taxonomy" id="1149755"/>
    <lineage>
        <taxon>Eukaryota</taxon>
        <taxon>Fungi</taxon>
        <taxon>Dikarya</taxon>
        <taxon>Ascomycota</taxon>
        <taxon>Pezizomycotina</taxon>
        <taxon>Leotiomycetes</taxon>
        <taxon>Helotiales</taxon>
        <taxon>Hyaloscyphaceae</taxon>
        <taxon>Hyaloscypha</taxon>
        <taxon>Hyaloscypha variabilis</taxon>
    </lineage>
</organism>
<evidence type="ECO:0000313" key="3">
    <source>
        <dbReference type="Proteomes" id="UP000235786"/>
    </source>
</evidence>
<protein>
    <submittedName>
        <fullName evidence="2">Uncharacterized protein</fullName>
    </submittedName>
</protein>
<accession>A0A2J6RA34</accession>
<feature type="region of interest" description="Disordered" evidence="1">
    <location>
        <begin position="148"/>
        <end position="172"/>
    </location>
</feature>
<gene>
    <name evidence="2" type="ORF">L207DRAFT_587691</name>
</gene>
<name>A0A2J6RA34_HYAVF</name>
<feature type="compositionally biased region" description="Basic and acidic residues" evidence="1">
    <location>
        <begin position="21"/>
        <end position="43"/>
    </location>
</feature>
<dbReference type="EMBL" id="KZ613952">
    <property type="protein sequence ID" value="PMD35384.1"/>
    <property type="molecule type" value="Genomic_DNA"/>
</dbReference>
<feature type="region of interest" description="Disordered" evidence="1">
    <location>
        <begin position="15"/>
        <end position="68"/>
    </location>
</feature>
<feature type="compositionally biased region" description="Basic and acidic residues" evidence="1">
    <location>
        <begin position="162"/>
        <end position="172"/>
    </location>
</feature>
<evidence type="ECO:0000313" key="2">
    <source>
        <dbReference type="EMBL" id="PMD35384.1"/>
    </source>
</evidence>
<reference evidence="2 3" key="1">
    <citation type="submission" date="2016-04" db="EMBL/GenBank/DDBJ databases">
        <title>A degradative enzymes factory behind the ericoid mycorrhizal symbiosis.</title>
        <authorList>
            <consortium name="DOE Joint Genome Institute"/>
            <person name="Martino E."/>
            <person name="Morin E."/>
            <person name="Grelet G."/>
            <person name="Kuo A."/>
            <person name="Kohler A."/>
            <person name="Daghino S."/>
            <person name="Barry K."/>
            <person name="Choi C."/>
            <person name="Cichocki N."/>
            <person name="Clum A."/>
            <person name="Copeland A."/>
            <person name="Hainaut M."/>
            <person name="Haridas S."/>
            <person name="Labutti K."/>
            <person name="Lindquist E."/>
            <person name="Lipzen A."/>
            <person name="Khouja H.-R."/>
            <person name="Murat C."/>
            <person name="Ohm R."/>
            <person name="Olson A."/>
            <person name="Spatafora J."/>
            <person name="Veneault-Fourrey C."/>
            <person name="Henrissat B."/>
            <person name="Grigoriev I."/>
            <person name="Martin F."/>
            <person name="Perotto S."/>
        </authorList>
    </citation>
    <scope>NUCLEOTIDE SEQUENCE [LARGE SCALE GENOMIC DNA]</scope>
    <source>
        <strain evidence="2 3">F</strain>
    </source>
</reference>
<proteinExistence type="predicted"/>
<sequence length="172" mass="19635">MSHEQNKCQEIQCNTTVSQNESKDIPHDTRVHLRLKSDSKPSRDVTAPPNADSPPAAQPTSLNQPPPLQHQHMILPQLLFTPLISPLFPTSLSQTRRAERRDGAFTDETLITHYWSCTRQTVTVSQRLSDILRFRSFQLQQRGRDGTPTLEVWTQEGVQRARRSEEEEGRVG</sequence>